<evidence type="ECO:0000313" key="2">
    <source>
        <dbReference type="EMBL" id="EJT79654.1"/>
    </source>
</evidence>
<reference evidence="2" key="3">
    <citation type="submission" date="2010-09" db="EMBL/GenBank/DDBJ databases">
        <title>Annotation of Gaeumannomyces graminis var. tritici R3-111a-1.</title>
        <authorList>
            <consortium name="The Broad Institute Genome Sequencing Platform"/>
            <person name="Ma L.-J."/>
            <person name="Dead R."/>
            <person name="Young S.K."/>
            <person name="Zeng Q."/>
            <person name="Gargeya S."/>
            <person name="Fitzgerald M."/>
            <person name="Haas B."/>
            <person name="Abouelleil A."/>
            <person name="Alvarado L."/>
            <person name="Arachchi H.M."/>
            <person name="Berlin A."/>
            <person name="Brown A."/>
            <person name="Chapman S.B."/>
            <person name="Chen Z."/>
            <person name="Dunbar C."/>
            <person name="Freedman E."/>
            <person name="Gearin G."/>
            <person name="Gellesch M."/>
            <person name="Goldberg J."/>
            <person name="Griggs A."/>
            <person name="Gujja S."/>
            <person name="Heiman D."/>
            <person name="Howarth C."/>
            <person name="Larson L."/>
            <person name="Lui A."/>
            <person name="MacDonald P.J.P."/>
            <person name="Mehta T."/>
            <person name="Montmayeur A."/>
            <person name="Murphy C."/>
            <person name="Neiman D."/>
            <person name="Pearson M."/>
            <person name="Priest M."/>
            <person name="Roberts A."/>
            <person name="Saif S."/>
            <person name="Shea T."/>
            <person name="Shenoy N."/>
            <person name="Sisk P."/>
            <person name="Stolte C."/>
            <person name="Sykes S."/>
            <person name="Yandava C."/>
            <person name="Wortman J."/>
            <person name="Nusbaum C."/>
            <person name="Birren B."/>
        </authorList>
    </citation>
    <scope>NUCLEOTIDE SEQUENCE</scope>
    <source>
        <strain evidence="2">R3-111a-1</strain>
    </source>
</reference>
<dbReference type="AlphaFoldDB" id="J3NTY9"/>
<dbReference type="Proteomes" id="UP000006039">
    <property type="component" value="Unassembled WGS sequence"/>
</dbReference>
<dbReference type="Gene3D" id="3.90.1200.10">
    <property type="match status" value="1"/>
</dbReference>
<dbReference type="OrthoDB" id="10003767at2759"/>
<sequence length="365" mass="40723">MSASPSFSDESDSSSVVYDHEPFATFSSRVQHLAVGLWPNSNASNFGIERLGGGGFHRVIGLTRRRQPGVVEETRYILRIPRFDSARVDDEVAALYYLGRTTTIPVPAVIAFDKTGNNALGLPYMVQTRIAGTDLYSSYPALDHAQRMRIARELGGVFFQLLETRSSTGGRFVLGENGAVRITPLSTPTNEEESPCEWLLAQFSVKQANDPTEILWSEFGQMTRDLDAGGWFGGLQYSLAHLDLAPRNILVDTTSRNLITGILDWDSVLLAPCFMSCYPPLWIWAWQDNEDEDERTANDDPGTVQGRELKAEFEVAAGPDYVRLAYGAPYRLARRLVLFAIHGIQSNEDYKEAKAMLQEWAEVEK</sequence>
<dbReference type="EMBL" id="GL385396">
    <property type="protein sequence ID" value="EJT79654.1"/>
    <property type="molecule type" value="Genomic_DNA"/>
</dbReference>
<dbReference type="InterPro" id="IPR051678">
    <property type="entry name" value="AGP_Transferase"/>
</dbReference>
<gene>
    <name evidence="3" type="primary">20345196</name>
    <name evidence="2" type="ORF">GGTG_04738</name>
</gene>
<dbReference type="PANTHER" id="PTHR21310:SF56">
    <property type="entry name" value="AMINOGLYCOSIDE PHOSPHOTRANSFERASE DOMAIN-CONTAINING PROTEIN"/>
    <property type="match status" value="1"/>
</dbReference>
<evidence type="ECO:0000313" key="4">
    <source>
        <dbReference type="Proteomes" id="UP000006039"/>
    </source>
</evidence>
<organism evidence="2">
    <name type="scientific">Gaeumannomyces tritici (strain R3-111a-1)</name>
    <name type="common">Wheat and barley take-all root rot fungus</name>
    <name type="synonym">Gaeumannomyces graminis var. tritici</name>
    <dbReference type="NCBI Taxonomy" id="644352"/>
    <lineage>
        <taxon>Eukaryota</taxon>
        <taxon>Fungi</taxon>
        <taxon>Dikarya</taxon>
        <taxon>Ascomycota</taxon>
        <taxon>Pezizomycotina</taxon>
        <taxon>Sordariomycetes</taxon>
        <taxon>Sordariomycetidae</taxon>
        <taxon>Magnaporthales</taxon>
        <taxon>Magnaporthaceae</taxon>
        <taxon>Gaeumannomyces</taxon>
    </lineage>
</organism>
<dbReference type="GeneID" id="20345196"/>
<reference evidence="3" key="5">
    <citation type="submission" date="2018-04" db="UniProtKB">
        <authorList>
            <consortium name="EnsemblFungi"/>
        </authorList>
    </citation>
    <scope>IDENTIFICATION</scope>
    <source>
        <strain evidence="3">R3-111a-1</strain>
    </source>
</reference>
<protein>
    <recommendedName>
        <fullName evidence="1">Aminoglycoside phosphotransferase domain-containing protein</fullName>
    </recommendedName>
</protein>
<name>J3NTY9_GAET3</name>
<dbReference type="Pfam" id="PF01636">
    <property type="entry name" value="APH"/>
    <property type="match status" value="1"/>
</dbReference>
<reference evidence="4" key="1">
    <citation type="submission" date="2010-07" db="EMBL/GenBank/DDBJ databases">
        <title>The genome sequence of Gaeumannomyces graminis var. tritici strain R3-111a-1.</title>
        <authorList>
            <consortium name="The Broad Institute Genome Sequencing Platform"/>
            <person name="Ma L.-J."/>
            <person name="Dead R."/>
            <person name="Young S."/>
            <person name="Zeng Q."/>
            <person name="Koehrsen M."/>
            <person name="Alvarado L."/>
            <person name="Berlin A."/>
            <person name="Chapman S.B."/>
            <person name="Chen Z."/>
            <person name="Freedman E."/>
            <person name="Gellesch M."/>
            <person name="Goldberg J."/>
            <person name="Griggs A."/>
            <person name="Gujja S."/>
            <person name="Heilman E.R."/>
            <person name="Heiman D."/>
            <person name="Hepburn T."/>
            <person name="Howarth C."/>
            <person name="Jen D."/>
            <person name="Larson L."/>
            <person name="Mehta T."/>
            <person name="Neiman D."/>
            <person name="Pearson M."/>
            <person name="Roberts A."/>
            <person name="Saif S."/>
            <person name="Shea T."/>
            <person name="Shenoy N."/>
            <person name="Sisk P."/>
            <person name="Stolte C."/>
            <person name="Sykes S."/>
            <person name="Walk T."/>
            <person name="White J."/>
            <person name="Yandava C."/>
            <person name="Haas B."/>
            <person name="Nusbaum C."/>
            <person name="Birren B."/>
        </authorList>
    </citation>
    <scope>NUCLEOTIDE SEQUENCE [LARGE SCALE GENOMIC DNA]</scope>
    <source>
        <strain evidence="4">R3-111a-1</strain>
    </source>
</reference>
<dbReference type="RefSeq" id="XP_009220799.1">
    <property type="nucleotide sequence ID" value="XM_009222535.1"/>
</dbReference>
<evidence type="ECO:0000259" key="1">
    <source>
        <dbReference type="Pfam" id="PF01636"/>
    </source>
</evidence>
<dbReference type="eggNOG" id="ENOG502SSYN">
    <property type="taxonomic scope" value="Eukaryota"/>
</dbReference>
<keyword evidence="4" id="KW-1185">Reference proteome</keyword>
<dbReference type="InterPro" id="IPR011009">
    <property type="entry name" value="Kinase-like_dom_sf"/>
</dbReference>
<dbReference type="VEuPathDB" id="FungiDB:GGTG_04738"/>
<accession>J3NTY9</accession>
<proteinExistence type="predicted"/>
<dbReference type="EnsemblFungi" id="EJT79654">
    <property type="protein sequence ID" value="EJT79654"/>
    <property type="gene ID" value="GGTG_04738"/>
</dbReference>
<reference evidence="2" key="2">
    <citation type="submission" date="2010-07" db="EMBL/GenBank/DDBJ databases">
        <authorList>
            <consortium name="The Broad Institute Genome Sequencing Platform"/>
            <consortium name="Broad Institute Genome Sequencing Center for Infectious Disease"/>
            <person name="Ma L.-J."/>
            <person name="Dead R."/>
            <person name="Young S."/>
            <person name="Zeng Q."/>
            <person name="Koehrsen M."/>
            <person name="Alvarado L."/>
            <person name="Berlin A."/>
            <person name="Chapman S.B."/>
            <person name="Chen Z."/>
            <person name="Freedman E."/>
            <person name="Gellesch M."/>
            <person name="Goldberg J."/>
            <person name="Griggs A."/>
            <person name="Gujja S."/>
            <person name="Heilman E.R."/>
            <person name="Heiman D."/>
            <person name="Hepburn T."/>
            <person name="Howarth C."/>
            <person name="Jen D."/>
            <person name="Larson L."/>
            <person name="Mehta T."/>
            <person name="Neiman D."/>
            <person name="Pearson M."/>
            <person name="Roberts A."/>
            <person name="Saif S."/>
            <person name="Shea T."/>
            <person name="Shenoy N."/>
            <person name="Sisk P."/>
            <person name="Stolte C."/>
            <person name="Sykes S."/>
            <person name="Walk T."/>
            <person name="White J."/>
            <person name="Yandava C."/>
            <person name="Haas B."/>
            <person name="Nusbaum C."/>
            <person name="Birren B."/>
        </authorList>
    </citation>
    <scope>NUCLEOTIDE SEQUENCE</scope>
    <source>
        <strain evidence="2">R3-111a-1</strain>
    </source>
</reference>
<dbReference type="HOGENOM" id="CLU_063903_0_0_1"/>
<dbReference type="SUPFAM" id="SSF56112">
    <property type="entry name" value="Protein kinase-like (PK-like)"/>
    <property type="match status" value="1"/>
</dbReference>
<dbReference type="InterPro" id="IPR002575">
    <property type="entry name" value="Aminoglycoside_PTrfase"/>
</dbReference>
<reference evidence="3" key="4">
    <citation type="journal article" date="2015" name="G3 (Bethesda)">
        <title>Genome sequences of three phytopathogenic species of the Magnaporthaceae family of fungi.</title>
        <authorList>
            <person name="Okagaki L.H."/>
            <person name="Nunes C.C."/>
            <person name="Sailsbery J."/>
            <person name="Clay B."/>
            <person name="Brown D."/>
            <person name="John T."/>
            <person name="Oh Y."/>
            <person name="Young N."/>
            <person name="Fitzgerald M."/>
            <person name="Haas B.J."/>
            <person name="Zeng Q."/>
            <person name="Young S."/>
            <person name="Adiconis X."/>
            <person name="Fan L."/>
            <person name="Levin J.Z."/>
            <person name="Mitchell T.K."/>
            <person name="Okubara P.A."/>
            <person name="Farman M.L."/>
            <person name="Kohn L.M."/>
            <person name="Birren B."/>
            <person name="Ma L.-J."/>
            <person name="Dean R.A."/>
        </authorList>
    </citation>
    <scope>NUCLEOTIDE SEQUENCE</scope>
    <source>
        <strain evidence="3">R3-111a-1</strain>
    </source>
</reference>
<dbReference type="PANTHER" id="PTHR21310">
    <property type="entry name" value="AMINOGLYCOSIDE PHOSPHOTRANSFERASE-RELATED-RELATED"/>
    <property type="match status" value="1"/>
</dbReference>
<evidence type="ECO:0000313" key="3">
    <source>
        <dbReference type="EnsemblFungi" id="EJT79654"/>
    </source>
</evidence>
<feature type="domain" description="Aminoglycoside phosphotransferase" evidence="1">
    <location>
        <begin position="74"/>
        <end position="272"/>
    </location>
</feature>